<dbReference type="SUPFAM" id="SSF52058">
    <property type="entry name" value="L domain-like"/>
    <property type="match status" value="1"/>
</dbReference>
<dbReference type="PANTHER" id="PTHR48059:SF19">
    <property type="entry name" value="RECEPTOR-LIKE PROTEIN KINASE 5"/>
    <property type="match status" value="1"/>
</dbReference>
<sequence length="144" mass="16301">MYSSKLAKCGIKMSFDHWKPARTSFFVYIDLSDNEISGSPAWFLNQAELLFEFQASGNKLRFDMGKLSFTKSLRTLDLSRNIVFGKVPKAVAKLEKLNLSQTHLCGKLPATKFPARAFADNDCLGPILEMHRLIILLSNMTHKM</sequence>
<dbReference type="AlphaFoldDB" id="A0ABD1BYA0"/>
<accession>A0ABD1BYA0</accession>
<protein>
    <submittedName>
        <fullName evidence="2">Leucine-rich repeat protein FLOR 1</fullName>
    </submittedName>
</protein>
<proteinExistence type="predicted"/>
<comment type="subcellular location">
    <subcellularLocation>
        <location evidence="1">Cell envelope</location>
    </subcellularLocation>
</comment>
<dbReference type="InterPro" id="IPR001611">
    <property type="entry name" value="Leu-rich_rpt"/>
</dbReference>
<reference evidence="2 3" key="1">
    <citation type="submission" date="2024-04" db="EMBL/GenBank/DDBJ databases">
        <title>Genome assembly C_amara_ONT_v2.</title>
        <authorList>
            <person name="Yant L."/>
            <person name="Moore C."/>
            <person name="Slenker M."/>
        </authorList>
    </citation>
    <scope>NUCLEOTIDE SEQUENCE [LARGE SCALE GENOMIC DNA]</scope>
    <source>
        <tissue evidence="2">Leaf</tissue>
    </source>
</reference>
<evidence type="ECO:0000313" key="2">
    <source>
        <dbReference type="EMBL" id="KAL1222197.1"/>
    </source>
</evidence>
<dbReference type="Pfam" id="PF00560">
    <property type="entry name" value="LRR_1"/>
    <property type="match status" value="1"/>
</dbReference>
<dbReference type="EMBL" id="JBANAX010000106">
    <property type="protein sequence ID" value="KAL1222197.1"/>
    <property type="molecule type" value="Genomic_DNA"/>
</dbReference>
<dbReference type="InterPro" id="IPR032675">
    <property type="entry name" value="LRR_dom_sf"/>
</dbReference>
<gene>
    <name evidence="2" type="ORF">V5N11_011074</name>
</gene>
<organism evidence="2 3">
    <name type="scientific">Cardamine amara subsp. amara</name>
    <dbReference type="NCBI Taxonomy" id="228776"/>
    <lineage>
        <taxon>Eukaryota</taxon>
        <taxon>Viridiplantae</taxon>
        <taxon>Streptophyta</taxon>
        <taxon>Embryophyta</taxon>
        <taxon>Tracheophyta</taxon>
        <taxon>Spermatophyta</taxon>
        <taxon>Magnoliopsida</taxon>
        <taxon>eudicotyledons</taxon>
        <taxon>Gunneridae</taxon>
        <taxon>Pentapetalae</taxon>
        <taxon>rosids</taxon>
        <taxon>malvids</taxon>
        <taxon>Brassicales</taxon>
        <taxon>Brassicaceae</taxon>
        <taxon>Cardamineae</taxon>
        <taxon>Cardamine</taxon>
    </lineage>
</organism>
<dbReference type="Proteomes" id="UP001558713">
    <property type="component" value="Unassembled WGS sequence"/>
</dbReference>
<dbReference type="Gene3D" id="3.80.10.10">
    <property type="entry name" value="Ribonuclease Inhibitor"/>
    <property type="match status" value="1"/>
</dbReference>
<evidence type="ECO:0000256" key="1">
    <source>
        <dbReference type="ARBA" id="ARBA00004196"/>
    </source>
</evidence>
<dbReference type="PANTHER" id="PTHR48059">
    <property type="entry name" value="POLYGALACTURONASE INHIBITOR 1"/>
    <property type="match status" value="1"/>
</dbReference>
<keyword evidence="3" id="KW-1185">Reference proteome</keyword>
<comment type="caution">
    <text evidence="2">The sequence shown here is derived from an EMBL/GenBank/DDBJ whole genome shotgun (WGS) entry which is preliminary data.</text>
</comment>
<name>A0ABD1BYA0_CARAN</name>
<evidence type="ECO:0000313" key="3">
    <source>
        <dbReference type="Proteomes" id="UP001558713"/>
    </source>
</evidence>
<dbReference type="InterPro" id="IPR051848">
    <property type="entry name" value="PGIP"/>
</dbReference>